<keyword evidence="10" id="KW-1185">Reference proteome</keyword>
<dbReference type="Gene3D" id="2.170.130.10">
    <property type="entry name" value="TonB-dependent receptor, plug domain"/>
    <property type="match status" value="1"/>
</dbReference>
<accession>A0ABT8RHD1</accession>
<evidence type="ECO:0000256" key="4">
    <source>
        <dbReference type="ARBA" id="ARBA00022692"/>
    </source>
</evidence>
<dbReference type="SUPFAM" id="SSF49464">
    <property type="entry name" value="Carboxypeptidase regulatory domain-like"/>
    <property type="match status" value="1"/>
</dbReference>
<keyword evidence="9" id="KW-0675">Receptor</keyword>
<evidence type="ECO:0000256" key="2">
    <source>
        <dbReference type="ARBA" id="ARBA00022448"/>
    </source>
</evidence>
<evidence type="ECO:0000259" key="8">
    <source>
        <dbReference type="SMART" id="SM00965"/>
    </source>
</evidence>
<reference evidence="9" key="1">
    <citation type="submission" date="2023-07" db="EMBL/GenBank/DDBJ databases">
        <title>The genome sequence of Rhodocytophaga aerolata KACC 12507.</title>
        <authorList>
            <person name="Zhang X."/>
        </authorList>
    </citation>
    <scope>NUCLEOTIDE SEQUENCE</scope>
    <source>
        <strain evidence="9">KACC 12507</strain>
    </source>
</reference>
<keyword evidence="5 7" id="KW-0472">Membrane</keyword>
<dbReference type="InterPro" id="IPR010104">
    <property type="entry name" value="TonB_rcpt_bac"/>
</dbReference>
<keyword evidence="4 7" id="KW-0812">Transmembrane</keyword>
<sequence length="1025" mass="114032">MKKKQLPILPSANRLFGIVSLTLAILLCNIQPGIAGSGQVHSIEEVIVSLELKNATIKQAFGEIESKTDFRFVYNSRKIDIAGRISMKAEGRTVAQVLNELFAHSPIAYKQVSRNIVLQPKEKTTAAALAMDEERAIVSGKVQDEQNGQPLPGASVVIGGTTLGTSTDLSGQFSFVAPLGEVTLEISYLGYRSKSMPFTVQPGTSNVLTIPLTSASFEIEGITVMGLLQGQSKALNQQKTADNIKNIVAAEQIGRFPDPNVAEALQRVPGVNIERDEGEGRYVLVRGLAPQFTNVSINGEQIPSPEAGIRYVALDAIPADQLSSIEVTKALTPDMDGDAIGGSVNLITRTAENTKLSVSGTLAGEYNNLMQKGGYQGALTISQRVGKEGKFGYMLNGSYYASQRGSDKNEMSDWDSPTDLYTFELRDYEIDRNRVGLSATFDYRFNANSQIYFRSIYSDLREHEWRRSLLFAYDEEDEVWTISRQTKDRPENQGVYSFNLGGTHTLPRLNLDYEVSLSRARQDTPYDRQTNFESDDVFFNNATNRLDVSNPLIPKIPALVDEDGQPFDYLNNASYVFDTYEASRTLATDRNLTAKINLGLPYSLAGNASTLKFGGKVRLKDKNYRLKEYNEWAYEGEQDLPISRFAGGLVDNNFQNGDYRIGSFADVPTFKSFFDANSSDFENDAQATAEERAAEEYTATENVYAAYLMSRTQFNKLMLLGGIRFEQTNVSYQSGQWDAEEEIAVPVSGTATYRYFLPMGHIKYSLTDHTNLRAAATFSYARPNFEDLVQGAEFNLGEREASIGNLALKPVSALNLDLFAEHYFGSVGILSGGIFYKRLDNFIYRRTNVQTFREVDNVELTQAVNGRTADLFGFEVAWQQNLTFLPGFLRGLGIYANYTYTSSEARLQNFTESDQQEITISLPGQSDHVGNVALSYMMGGFNGRISANFNGKFVSEISDGNLYSVNNRVQIDLSASQTLTPKLRIFLEAVNLTNQKRVDFDNSLATPRTREFYGFWTRLGVKFDF</sequence>
<dbReference type="InterPro" id="IPR012910">
    <property type="entry name" value="Plug_dom"/>
</dbReference>
<dbReference type="RefSeq" id="WP_302041575.1">
    <property type="nucleotide sequence ID" value="NZ_JAUKPO010000036.1"/>
</dbReference>
<dbReference type="InterPro" id="IPR036942">
    <property type="entry name" value="Beta-barrel_TonB_sf"/>
</dbReference>
<dbReference type="SMART" id="SM00965">
    <property type="entry name" value="STN"/>
    <property type="match status" value="1"/>
</dbReference>
<evidence type="ECO:0000256" key="1">
    <source>
        <dbReference type="ARBA" id="ARBA00004571"/>
    </source>
</evidence>
<dbReference type="InterPro" id="IPR041700">
    <property type="entry name" value="OMP_b-brl_3"/>
</dbReference>
<dbReference type="InterPro" id="IPR039426">
    <property type="entry name" value="TonB-dep_rcpt-like"/>
</dbReference>
<dbReference type="Proteomes" id="UP001168528">
    <property type="component" value="Unassembled WGS sequence"/>
</dbReference>
<dbReference type="Pfam" id="PF14905">
    <property type="entry name" value="OMP_b-brl_3"/>
    <property type="match status" value="1"/>
</dbReference>
<dbReference type="Gene3D" id="2.60.40.1120">
    <property type="entry name" value="Carboxypeptidase-like, regulatory domain"/>
    <property type="match status" value="1"/>
</dbReference>
<evidence type="ECO:0000256" key="5">
    <source>
        <dbReference type="ARBA" id="ARBA00023136"/>
    </source>
</evidence>
<dbReference type="InterPro" id="IPR011662">
    <property type="entry name" value="Secretin/TonB_short_N"/>
</dbReference>
<dbReference type="InterPro" id="IPR008969">
    <property type="entry name" value="CarboxyPept-like_regulatory"/>
</dbReference>
<gene>
    <name evidence="9" type="ORF">Q0590_31160</name>
</gene>
<evidence type="ECO:0000256" key="7">
    <source>
        <dbReference type="PROSITE-ProRule" id="PRU01360"/>
    </source>
</evidence>
<comment type="subcellular location">
    <subcellularLocation>
        <location evidence="1 7">Cell outer membrane</location>
        <topology evidence="1 7">Multi-pass membrane protein</topology>
    </subcellularLocation>
</comment>
<keyword evidence="6 7" id="KW-0998">Cell outer membrane</keyword>
<evidence type="ECO:0000313" key="10">
    <source>
        <dbReference type="Proteomes" id="UP001168528"/>
    </source>
</evidence>
<protein>
    <submittedName>
        <fullName evidence="9">TonB-dependent receptor</fullName>
    </submittedName>
</protein>
<comment type="similarity">
    <text evidence="7">Belongs to the TonB-dependent receptor family.</text>
</comment>
<keyword evidence="2 7" id="KW-0813">Transport</keyword>
<evidence type="ECO:0000256" key="6">
    <source>
        <dbReference type="ARBA" id="ARBA00023237"/>
    </source>
</evidence>
<dbReference type="Pfam" id="PF07715">
    <property type="entry name" value="Plug"/>
    <property type="match status" value="1"/>
</dbReference>
<name>A0ABT8RHD1_9BACT</name>
<keyword evidence="3 7" id="KW-1134">Transmembrane beta strand</keyword>
<comment type="caution">
    <text evidence="9">The sequence shown here is derived from an EMBL/GenBank/DDBJ whole genome shotgun (WGS) entry which is preliminary data.</text>
</comment>
<dbReference type="InterPro" id="IPR037066">
    <property type="entry name" value="Plug_dom_sf"/>
</dbReference>
<dbReference type="Gene3D" id="2.40.170.20">
    <property type="entry name" value="TonB-dependent receptor, beta-barrel domain"/>
    <property type="match status" value="1"/>
</dbReference>
<dbReference type="NCBIfam" id="TIGR01782">
    <property type="entry name" value="TonB-Xanth-Caul"/>
    <property type="match status" value="1"/>
</dbReference>
<evidence type="ECO:0000256" key="3">
    <source>
        <dbReference type="ARBA" id="ARBA00022452"/>
    </source>
</evidence>
<organism evidence="9 10">
    <name type="scientific">Rhodocytophaga aerolata</name>
    <dbReference type="NCBI Taxonomy" id="455078"/>
    <lineage>
        <taxon>Bacteria</taxon>
        <taxon>Pseudomonadati</taxon>
        <taxon>Bacteroidota</taxon>
        <taxon>Cytophagia</taxon>
        <taxon>Cytophagales</taxon>
        <taxon>Rhodocytophagaceae</taxon>
        <taxon>Rhodocytophaga</taxon>
    </lineage>
</organism>
<dbReference type="Pfam" id="PF13715">
    <property type="entry name" value="CarbopepD_reg_2"/>
    <property type="match status" value="1"/>
</dbReference>
<dbReference type="PANTHER" id="PTHR40980">
    <property type="entry name" value="PLUG DOMAIN-CONTAINING PROTEIN"/>
    <property type="match status" value="1"/>
</dbReference>
<proteinExistence type="inferred from homology"/>
<dbReference type="PANTHER" id="PTHR40980:SF4">
    <property type="entry name" value="TONB-DEPENDENT RECEPTOR-LIKE BETA-BARREL DOMAIN-CONTAINING PROTEIN"/>
    <property type="match status" value="1"/>
</dbReference>
<dbReference type="PROSITE" id="PS52016">
    <property type="entry name" value="TONB_DEPENDENT_REC_3"/>
    <property type="match status" value="1"/>
</dbReference>
<dbReference type="EMBL" id="JAUKPO010000036">
    <property type="protein sequence ID" value="MDO1450774.1"/>
    <property type="molecule type" value="Genomic_DNA"/>
</dbReference>
<dbReference type="CDD" id="cd01347">
    <property type="entry name" value="ligand_gated_channel"/>
    <property type="match status" value="1"/>
</dbReference>
<evidence type="ECO:0000313" key="9">
    <source>
        <dbReference type="EMBL" id="MDO1450774.1"/>
    </source>
</evidence>
<feature type="domain" description="Secretin/TonB short N-terminal" evidence="8">
    <location>
        <begin position="70"/>
        <end position="121"/>
    </location>
</feature>
<dbReference type="SUPFAM" id="SSF56935">
    <property type="entry name" value="Porins"/>
    <property type="match status" value="1"/>
</dbReference>